<evidence type="ECO:0000256" key="1">
    <source>
        <dbReference type="ARBA" id="ARBA00009275"/>
    </source>
</evidence>
<dbReference type="EMBL" id="JARRAG010000002">
    <property type="protein sequence ID" value="MDG3005105.1"/>
    <property type="molecule type" value="Genomic_DNA"/>
</dbReference>
<dbReference type="Proteomes" id="UP001216907">
    <property type="component" value="Unassembled WGS sequence"/>
</dbReference>
<dbReference type="PIRSF" id="PIRSF005902">
    <property type="entry name" value="DNase_TatD"/>
    <property type="match status" value="1"/>
</dbReference>
<dbReference type="InterPro" id="IPR032466">
    <property type="entry name" value="Metal_Hydrolase"/>
</dbReference>
<sequence>MSMSTNPDPDAVKTKKAGPPPPLEPLVDTHAHLDDPRMRPHLGEILARARRAGVVQVVAIGTTAADSADVAAIAGEQPGVFAAVGFQPNNVVDAVAGDWGRIVELAARPRVVALGETGLDRHWDRSPFGLQQEWFQRHLDLARERDLPVVIHCRECEADVVAQLAGMGGPVRGVLHSFTGGREQAEAFLGLGLHISFAGMLTFANKNLDALREAAAAVPLDRLLVETDSPYLTPHPLRGRGNEPAFVTWTARKLAEIHGVSDLELARIVTANARALFRLPDADLILAPARGEPGRPASA</sequence>
<dbReference type="InterPro" id="IPR015991">
    <property type="entry name" value="TatD/YcfH-like"/>
</dbReference>
<name>A0ABT6FC45_9BACT</name>
<proteinExistence type="inferred from homology"/>
<dbReference type="PROSITE" id="PS01137">
    <property type="entry name" value="TATD_1"/>
    <property type="match status" value="1"/>
</dbReference>
<dbReference type="RefSeq" id="WP_277861454.1">
    <property type="nucleotide sequence ID" value="NZ_JARRAG010000002.1"/>
</dbReference>
<protein>
    <submittedName>
        <fullName evidence="5">TatD family hydrolase</fullName>
    </submittedName>
</protein>
<dbReference type="Pfam" id="PF01026">
    <property type="entry name" value="TatD_DNase"/>
    <property type="match status" value="1"/>
</dbReference>
<organism evidence="5 6">
    <name type="scientific">Paludisphaera mucosa</name>
    <dbReference type="NCBI Taxonomy" id="3030827"/>
    <lineage>
        <taxon>Bacteria</taxon>
        <taxon>Pseudomonadati</taxon>
        <taxon>Planctomycetota</taxon>
        <taxon>Planctomycetia</taxon>
        <taxon>Isosphaerales</taxon>
        <taxon>Isosphaeraceae</taxon>
        <taxon>Paludisphaera</taxon>
    </lineage>
</organism>
<keyword evidence="6" id="KW-1185">Reference proteome</keyword>
<dbReference type="NCBIfam" id="TIGR00010">
    <property type="entry name" value="YchF/TatD family DNA exonuclease"/>
    <property type="match status" value="1"/>
</dbReference>
<comment type="caution">
    <text evidence="5">The sequence shown here is derived from an EMBL/GenBank/DDBJ whole genome shotgun (WGS) entry which is preliminary data.</text>
</comment>
<dbReference type="GO" id="GO:0016787">
    <property type="term" value="F:hydrolase activity"/>
    <property type="evidence" value="ECO:0007669"/>
    <property type="project" value="UniProtKB-KW"/>
</dbReference>
<evidence type="ECO:0000256" key="4">
    <source>
        <dbReference type="SAM" id="MobiDB-lite"/>
    </source>
</evidence>
<feature type="region of interest" description="Disordered" evidence="4">
    <location>
        <begin position="1"/>
        <end position="35"/>
    </location>
</feature>
<dbReference type="PROSITE" id="PS01091">
    <property type="entry name" value="TATD_3"/>
    <property type="match status" value="1"/>
</dbReference>
<keyword evidence="2" id="KW-0479">Metal-binding</keyword>
<dbReference type="InterPro" id="IPR001130">
    <property type="entry name" value="TatD-like"/>
</dbReference>
<reference evidence="5 6" key="1">
    <citation type="submission" date="2023-03" db="EMBL/GenBank/DDBJ databases">
        <title>Paludisphaera mucosa sp. nov. a novel planctomycete from northern fen.</title>
        <authorList>
            <person name="Ivanova A."/>
        </authorList>
    </citation>
    <scope>NUCLEOTIDE SEQUENCE [LARGE SCALE GENOMIC DNA]</scope>
    <source>
        <strain evidence="5 6">Pla2</strain>
    </source>
</reference>
<keyword evidence="3 5" id="KW-0378">Hydrolase</keyword>
<dbReference type="CDD" id="cd01310">
    <property type="entry name" value="TatD_DNAse"/>
    <property type="match status" value="1"/>
</dbReference>
<evidence type="ECO:0000256" key="2">
    <source>
        <dbReference type="ARBA" id="ARBA00022723"/>
    </source>
</evidence>
<accession>A0ABT6FC45</accession>
<dbReference type="PANTHER" id="PTHR46124">
    <property type="entry name" value="D-AMINOACYL-TRNA DEACYLASE"/>
    <property type="match status" value="1"/>
</dbReference>
<evidence type="ECO:0000256" key="3">
    <source>
        <dbReference type="ARBA" id="ARBA00022801"/>
    </source>
</evidence>
<dbReference type="InterPro" id="IPR018228">
    <property type="entry name" value="DNase_TatD-rel_CS"/>
</dbReference>
<evidence type="ECO:0000313" key="6">
    <source>
        <dbReference type="Proteomes" id="UP001216907"/>
    </source>
</evidence>
<gene>
    <name evidence="5" type="ORF">PZE19_15055</name>
</gene>
<evidence type="ECO:0000313" key="5">
    <source>
        <dbReference type="EMBL" id="MDG3005105.1"/>
    </source>
</evidence>
<dbReference type="Gene3D" id="3.20.20.140">
    <property type="entry name" value="Metal-dependent hydrolases"/>
    <property type="match status" value="1"/>
</dbReference>
<dbReference type="SUPFAM" id="SSF51556">
    <property type="entry name" value="Metallo-dependent hydrolases"/>
    <property type="match status" value="1"/>
</dbReference>
<comment type="similarity">
    <text evidence="1">Belongs to the metallo-dependent hydrolases superfamily. TatD-type hydrolase family.</text>
</comment>
<dbReference type="PANTHER" id="PTHR46124:SF2">
    <property type="entry name" value="D-AMINOACYL-TRNA DEACYLASE"/>
    <property type="match status" value="1"/>
</dbReference>